<dbReference type="Gene3D" id="3.40.50.720">
    <property type="entry name" value="NAD(P)-binding Rossmann-like Domain"/>
    <property type="match status" value="1"/>
</dbReference>
<accession>A0ABV5TRM7</accession>
<protein>
    <submittedName>
        <fullName evidence="2">Ketopantoate reductase family protein</fullName>
    </submittedName>
</protein>
<dbReference type="InterPro" id="IPR013332">
    <property type="entry name" value="KPR_N"/>
</dbReference>
<evidence type="ECO:0000259" key="1">
    <source>
        <dbReference type="Pfam" id="PF02558"/>
    </source>
</evidence>
<dbReference type="Pfam" id="PF02558">
    <property type="entry name" value="ApbA"/>
    <property type="match status" value="1"/>
</dbReference>
<proteinExistence type="predicted"/>
<organism evidence="2 3">
    <name type="scientific">Streptosporangium vulgare</name>
    <dbReference type="NCBI Taxonomy" id="46190"/>
    <lineage>
        <taxon>Bacteria</taxon>
        <taxon>Bacillati</taxon>
        <taxon>Actinomycetota</taxon>
        <taxon>Actinomycetes</taxon>
        <taxon>Streptosporangiales</taxon>
        <taxon>Streptosporangiaceae</taxon>
        <taxon>Streptosporangium</taxon>
    </lineage>
</organism>
<dbReference type="Proteomes" id="UP001589610">
    <property type="component" value="Unassembled WGS sequence"/>
</dbReference>
<dbReference type="SUPFAM" id="SSF51735">
    <property type="entry name" value="NAD(P)-binding Rossmann-fold domains"/>
    <property type="match status" value="1"/>
</dbReference>
<feature type="domain" description="Ketopantoate reductase N-terminal" evidence="1">
    <location>
        <begin position="3"/>
        <end position="121"/>
    </location>
</feature>
<evidence type="ECO:0000313" key="3">
    <source>
        <dbReference type="Proteomes" id="UP001589610"/>
    </source>
</evidence>
<comment type="caution">
    <text evidence="2">The sequence shown here is derived from an EMBL/GenBank/DDBJ whole genome shotgun (WGS) entry which is preliminary data.</text>
</comment>
<gene>
    <name evidence="2" type="ORF">ACFFRH_36835</name>
</gene>
<reference evidence="2 3" key="1">
    <citation type="submission" date="2024-09" db="EMBL/GenBank/DDBJ databases">
        <authorList>
            <person name="Sun Q."/>
            <person name="Mori K."/>
        </authorList>
    </citation>
    <scope>NUCLEOTIDE SEQUENCE [LARGE SCALE GENOMIC DNA]</scope>
    <source>
        <strain evidence="2 3">JCM 3028</strain>
    </source>
</reference>
<keyword evidence="3" id="KW-1185">Reference proteome</keyword>
<sequence length="321" mass="35365">MKILMFGRGVIATVYGWALERAGHDVEFYVRPGRAAAYGDAVDLDLLDTRRRVWGRRVVEKWPVRYREALEPDHDFDLIVLSVPHHRLAEATAFLSPRVGHATVLVFGNIWTEPPAAIGALPVDQIAWGFPQAGGGFGADGVLRGVLLPSVVFGTFGRPPTDRERAVRQAFREAGLRLKEQPDFRSWLWIHFAFGAGLHSQGLRLGSLSKLAGATGDLREGLLAGRELLPLLKARGLDLRRHRGAVLLFRAPTWLTAPALAWLTAHVAPVRVNFAAHSDPDAEEPREVCRDTLAEARRLGISVPRLEAAEPNFAREGTGRV</sequence>
<name>A0ABV5TRM7_9ACTN</name>
<dbReference type="InterPro" id="IPR036291">
    <property type="entry name" value="NAD(P)-bd_dom_sf"/>
</dbReference>
<dbReference type="EMBL" id="JBHMBS010000029">
    <property type="protein sequence ID" value="MFB9681075.1"/>
    <property type="molecule type" value="Genomic_DNA"/>
</dbReference>
<evidence type="ECO:0000313" key="2">
    <source>
        <dbReference type="EMBL" id="MFB9681075.1"/>
    </source>
</evidence>
<dbReference type="RefSeq" id="WP_386162159.1">
    <property type="nucleotide sequence ID" value="NZ_JBHMBS010000029.1"/>
</dbReference>